<reference evidence="1" key="2">
    <citation type="journal article" date="2021" name="PeerJ">
        <title>Extensive microbial diversity within the chicken gut microbiome revealed by metagenomics and culture.</title>
        <authorList>
            <person name="Gilroy R."/>
            <person name="Ravi A."/>
            <person name="Getino M."/>
            <person name="Pursley I."/>
            <person name="Horton D.L."/>
            <person name="Alikhan N.F."/>
            <person name="Baker D."/>
            <person name="Gharbi K."/>
            <person name="Hall N."/>
            <person name="Watson M."/>
            <person name="Adriaenssens E.M."/>
            <person name="Foster-Nyarko E."/>
            <person name="Jarju S."/>
            <person name="Secka A."/>
            <person name="Antonio M."/>
            <person name="Oren A."/>
            <person name="Chaudhuri R.R."/>
            <person name="La Ragione R."/>
            <person name="Hildebrand F."/>
            <person name="Pallen M.J."/>
        </authorList>
    </citation>
    <scope>NUCLEOTIDE SEQUENCE</scope>
    <source>
        <strain evidence="1">B3-4054</strain>
    </source>
</reference>
<proteinExistence type="predicted"/>
<reference evidence="1" key="1">
    <citation type="submission" date="2020-10" db="EMBL/GenBank/DDBJ databases">
        <authorList>
            <person name="Gilroy R."/>
        </authorList>
    </citation>
    <scope>NUCLEOTIDE SEQUENCE</scope>
    <source>
        <strain evidence="1">B3-4054</strain>
    </source>
</reference>
<gene>
    <name evidence="1" type="ORF">IAA96_06490</name>
</gene>
<evidence type="ECO:0000313" key="1">
    <source>
        <dbReference type="EMBL" id="MBO8450736.1"/>
    </source>
</evidence>
<dbReference type="AlphaFoldDB" id="A0A9D9HGP2"/>
<protein>
    <submittedName>
        <fullName evidence="1">Uncharacterized protein</fullName>
    </submittedName>
</protein>
<name>A0A9D9HGP2_9SPIR</name>
<dbReference type="Proteomes" id="UP000823616">
    <property type="component" value="Unassembled WGS sequence"/>
</dbReference>
<comment type="caution">
    <text evidence="1">The sequence shown here is derived from an EMBL/GenBank/DDBJ whole genome shotgun (WGS) entry which is preliminary data.</text>
</comment>
<dbReference type="EMBL" id="JADIMS010000120">
    <property type="protein sequence ID" value="MBO8450736.1"/>
    <property type="molecule type" value="Genomic_DNA"/>
</dbReference>
<accession>A0A9D9HGP2</accession>
<evidence type="ECO:0000313" key="2">
    <source>
        <dbReference type="Proteomes" id="UP000823616"/>
    </source>
</evidence>
<organism evidence="1 2">
    <name type="scientific">Candidatus Avitreponema avistercoris</name>
    <dbReference type="NCBI Taxonomy" id="2840705"/>
    <lineage>
        <taxon>Bacteria</taxon>
        <taxon>Pseudomonadati</taxon>
        <taxon>Spirochaetota</taxon>
        <taxon>Spirochaetia</taxon>
        <taxon>Spirochaetales</taxon>
        <taxon>Candidatus Avitreponema</taxon>
    </lineage>
</organism>
<sequence length="349" mass="39797">MDSSQLYTGMDSVIESLKTAEPQSSDIIALNTQERELINRFFETMRIHSPETMVGVAARIMDLERLSVAISRYPSMYEQTSFYGQERSIRTLIDTLCTLNEGGKLLFLPTKAILGQGFLVAKFHAFSAITKVAQKSFFPDQSVEELRQATVNVMFTLMAEDVYMSLLNDPNLRGDVRHDIAASLADLWEHRLDPHACSIAPVLDAVWAARNRIVPNFGTMIGTSELLLLSIELDETWNRFIAERIAVPEIASSMEEFLFGLSYEDISLIRTELKNRKKPAVGRDEIAGIIGHEAEQKTGEDPRVFYQAYTTRRNNANARKKMMLKGPWKTLEDYYMQFIFEKNREQKKS</sequence>